<evidence type="ECO:0000256" key="5">
    <source>
        <dbReference type="RuleBase" id="RU362124"/>
    </source>
</evidence>
<dbReference type="NCBIfam" id="NF005413">
    <property type="entry name" value="PRK06986.1"/>
    <property type="match status" value="1"/>
</dbReference>
<dbReference type="PROSITE" id="PS00716">
    <property type="entry name" value="SIGMA70_2"/>
    <property type="match status" value="1"/>
</dbReference>
<reference evidence="8 9" key="1">
    <citation type="journal article" date="2009" name="Environ. Microbiol.">
        <title>Genome sequence of Desulfobacterium autotrophicum HRM2, a marine sulfate reducer oxidizing organic carbon completely to carbon dioxide.</title>
        <authorList>
            <person name="Strittmatter A.W."/>
            <person name="Liesegang H."/>
            <person name="Rabus R."/>
            <person name="Decker I."/>
            <person name="Amann J."/>
            <person name="Andres S."/>
            <person name="Henne A."/>
            <person name="Fricke W.F."/>
            <person name="Martinez-Arias R."/>
            <person name="Bartels D."/>
            <person name="Goesmann A."/>
            <person name="Krause L."/>
            <person name="Puehler A."/>
            <person name="Klenk H.P."/>
            <person name="Richter M."/>
            <person name="Schuler M."/>
            <person name="Gloeckner F.O."/>
            <person name="Meyerdierks A."/>
            <person name="Gottschalk G."/>
            <person name="Amann R."/>
        </authorList>
    </citation>
    <scope>NUCLEOTIDE SEQUENCE [LARGE SCALE GENOMIC DNA]</scope>
    <source>
        <strain evidence="9">ATCC 43914 / DSM 3382 / HRM2</strain>
    </source>
</reference>
<proteinExistence type="inferred from homology"/>
<keyword evidence="1 5" id="KW-0805">Transcription regulation</keyword>
<evidence type="ECO:0000256" key="3">
    <source>
        <dbReference type="ARBA" id="ARBA00023125"/>
    </source>
</evidence>
<keyword evidence="2 5" id="KW-0731">Sigma factor</keyword>
<dbReference type="NCBIfam" id="TIGR02479">
    <property type="entry name" value="FliA_WhiG"/>
    <property type="match status" value="1"/>
</dbReference>
<keyword evidence="9" id="KW-1185">Reference proteome</keyword>
<dbReference type="SMR" id="C0QA49"/>
<dbReference type="CDD" id="cd06171">
    <property type="entry name" value="Sigma70_r4"/>
    <property type="match status" value="1"/>
</dbReference>
<dbReference type="AlphaFoldDB" id="C0QA49"/>
<dbReference type="PROSITE" id="PS00715">
    <property type="entry name" value="SIGMA70_1"/>
    <property type="match status" value="1"/>
</dbReference>
<dbReference type="Gene3D" id="1.20.140.160">
    <property type="match status" value="1"/>
</dbReference>
<dbReference type="PRINTS" id="PR00046">
    <property type="entry name" value="SIGMA70FCT"/>
</dbReference>
<dbReference type="GO" id="GO:0003677">
    <property type="term" value="F:DNA binding"/>
    <property type="evidence" value="ECO:0007669"/>
    <property type="project" value="UniProtKB-KW"/>
</dbReference>
<dbReference type="PANTHER" id="PTHR30385:SF7">
    <property type="entry name" value="RNA POLYMERASE SIGMA FACTOR FLIA"/>
    <property type="match status" value="1"/>
</dbReference>
<evidence type="ECO:0000259" key="6">
    <source>
        <dbReference type="PROSITE" id="PS00715"/>
    </source>
</evidence>
<protein>
    <recommendedName>
        <fullName evidence="5">RNA polymerase sigma factor</fullName>
    </recommendedName>
</protein>
<accession>C0QA49</accession>
<dbReference type="InterPro" id="IPR013325">
    <property type="entry name" value="RNA_pol_sigma_r2"/>
</dbReference>
<dbReference type="InterPro" id="IPR007630">
    <property type="entry name" value="RNA_pol_sigma70_r4"/>
</dbReference>
<dbReference type="PANTHER" id="PTHR30385">
    <property type="entry name" value="SIGMA FACTOR F FLAGELLAR"/>
    <property type="match status" value="1"/>
</dbReference>
<dbReference type="GO" id="GO:0006352">
    <property type="term" value="P:DNA-templated transcription initiation"/>
    <property type="evidence" value="ECO:0007669"/>
    <property type="project" value="InterPro"/>
</dbReference>
<dbReference type="Pfam" id="PF04542">
    <property type="entry name" value="Sigma70_r2"/>
    <property type="match status" value="1"/>
</dbReference>
<dbReference type="InterPro" id="IPR012845">
    <property type="entry name" value="RNA_pol_sigma_FliA_WhiG"/>
</dbReference>
<dbReference type="GO" id="GO:0016987">
    <property type="term" value="F:sigma factor activity"/>
    <property type="evidence" value="ECO:0007669"/>
    <property type="project" value="UniProtKB-KW"/>
</dbReference>
<dbReference type="InterPro" id="IPR000943">
    <property type="entry name" value="RNA_pol_sigma70"/>
</dbReference>
<dbReference type="EMBL" id="CP001087">
    <property type="protein sequence ID" value="ACN16767.1"/>
    <property type="molecule type" value="Genomic_DNA"/>
</dbReference>
<evidence type="ECO:0000313" key="9">
    <source>
        <dbReference type="Proteomes" id="UP000000442"/>
    </source>
</evidence>
<comment type="similarity">
    <text evidence="5">Belongs to the sigma-70 factor family.</text>
</comment>
<keyword evidence="3 5" id="KW-0238">DNA-binding</keyword>
<dbReference type="HOGENOM" id="CLU_014793_8_1_7"/>
<feature type="domain" description="RNA polymerase sigma-70" evidence="7">
    <location>
        <begin position="195"/>
        <end position="221"/>
    </location>
</feature>
<dbReference type="Gene3D" id="1.10.1740.10">
    <property type="match status" value="1"/>
</dbReference>
<dbReference type="SUPFAM" id="SSF88946">
    <property type="entry name" value="Sigma2 domain of RNA polymerase sigma factors"/>
    <property type="match status" value="1"/>
</dbReference>
<dbReference type="KEGG" id="dat:HRM2_37090"/>
<dbReference type="InterPro" id="IPR007627">
    <property type="entry name" value="RNA_pol_sigma70_r2"/>
</dbReference>
<dbReference type="PIRSF" id="PIRSF000770">
    <property type="entry name" value="RNA_pol_sigma-SigE/K"/>
    <property type="match status" value="1"/>
</dbReference>
<gene>
    <name evidence="8" type="primary">fliA</name>
    <name evidence="8" type="ordered locus">HRM2_37090</name>
</gene>
<dbReference type="eggNOG" id="COG1191">
    <property type="taxonomic scope" value="Bacteria"/>
</dbReference>
<evidence type="ECO:0000259" key="7">
    <source>
        <dbReference type="PROSITE" id="PS00716"/>
    </source>
</evidence>
<feature type="domain" description="RNA polymerase sigma-70" evidence="6">
    <location>
        <begin position="28"/>
        <end position="41"/>
    </location>
</feature>
<dbReference type="STRING" id="177437.HRM2_37090"/>
<organism evidence="8 9">
    <name type="scientific">Desulforapulum autotrophicum (strain ATCC 43914 / DSM 3382 / VKM B-1955 / HRM2)</name>
    <name type="common">Desulfobacterium autotrophicum</name>
    <dbReference type="NCBI Taxonomy" id="177437"/>
    <lineage>
        <taxon>Bacteria</taxon>
        <taxon>Pseudomonadati</taxon>
        <taxon>Thermodesulfobacteriota</taxon>
        <taxon>Desulfobacteria</taxon>
        <taxon>Desulfobacterales</taxon>
        <taxon>Desulfobacteraceae</taxon>
        <taxon>Desulforapulum</taxon>
    </lineage>
</organism>
<dbReference type="SUPFAM" id="SSF88659">
    <property type="entry name" value="Sigma3 and sigma4 domains of RNA polymerase sigma factors"/>
    <property type="match status" value="2"/>
</dbReference>
<dbReference type="Proteomes" id="UP000000442">
    <property type="component" value="Chromosome"/>
</dbReference>
<keyword evidence="4 5" id="KW-0804">Transcription</keyword>
<evidence type="ECO:0000256" key="4">
    <source>
        <dbReference type="ARBA" id="ARBA00023163"/>
    </source>
</evidence>
<dbReference type="GO" id="GO:0003899">
    <property type="term" value="F:DNA-directed RNA polymerase activity"/>
    <property type="evidence" value="ECO:0007669"/>
    <property type="project" value="InterPro"/>
</dbReference>
<dbReference type="Pfam" id="PF04545">
    <property type="entry name" value="Sigma70_r4"/>
    <property type="match status" value="1"/>
</dbReference>
<evidence type="ECO:0000313" key="8">
    <source>
        <dbReference type="EMBL" id="ACN16767.1"/>
    </source>
</evidence>
<sequence>MIVEYAFLVRQIASRFARRLPSSVLFDELVSAGSLGLIDAVDKFDSGKHVSLKTYAQYRIKGAILDELRSMDTYSRSMRKKIQDISRAVKAIEDKKKGPASDNEVAKLLEVPLESYYDMLTDIHGAAILSLDAFIRTGDNDTSSMTRFQAGIKGEHTPADLLDREELKGVLARAVTTLTEKEQLVVSLYYYEELTLKEIGEVLTLTESRICQIHTAILIKLKVKIKDYYGSSTSVEGS</sequence>
<evidence type="ECO:0000256" key="2">
    <source>
        <dbReference type="ARBA" id="ARBA00023082"/>
    </source>
</evidence>
<evidence type="ECO:0000256" key="1">
    <source>
        <dbReference type="ARBA" id="ARBA00023015"/>
    </source>
</evidence>
<dbReference type="InterPro" id="IPR013324">
    <property type="entry name" value="RNA_pol_sigma_r3/r4-like"/>
</dbReference>
<comment type="function">
    <text evidence="5">Sigma factors are initiation factors that promote the attachment of RNA polymerase to specific initiation sites and are then released.</text>
</comment>
<dbReference type="NCBIfam" id="TIGR02937">
    <property type="entry name" value="sigma70-ECF"/>
    <property type="match status" value="1"/>
</dbReference>
<dbReference type="InterPro" id="IPR014284">
    <property type="entry name" value="RNA_pol_sigma-70_dom"/>
</dbReference>
<name>C0QA49_DESAH</name>